<accession>A0A9D6DQN2</accession>
<organism evidence="1 2">
    <name type="scientific">Candidatus Sungiibacteriota bacterium</name>
    <dbReference type="NCBI Taxonomy" id="2750080"/>
    <lineage>
        <taxon>Bacteria</taxon>
        <taxon>Candidatus Sungiibacteriota</taxon>
    </lineage>
</organism>
<dbReference type="EMBL" id="JACOYY010000011">
    <property type="protein sequence ID" value="MBI2052110.1"/>
    <property type="molecule type" value="Genomic_DNA"/>
</dbReference>
<evidence type="ECO:0000313" key="2">
    <source>
        <dbReference type="Proteomes" id="UP000786662"/>
    </source>
</evidence>
<dbReference type="Proteomes" id="UP000786662">
    <property type="component" value="Unassembled WGS sequence"/>
</dbReference>
<name>A0A9D6DQN2_9BACT</name>
<proteinExistence type="predicted"/>
<comment type="caution">
    <text evidence="1">The sequence shown here is derived from an EMBL/GenBank/DDBJ whole genome shotgun (WGS) entry which is preliminary data.</text>
</comment>
<evidence type="ECO:0000313" key="1">
    <source>
        <dbReference type="EMBL" id="MBI2052110.1"/>
    </source>
</evidence>
<reference evidence="1" key="1">
    <citation type="submission" date="2020-07" db="EMBL/GenBank/DDBJ databases">
        <title>Huge and variable diversity of episymbiotic CPR bacteria and DPANN archaea in groundwater ecosystems.</title>
        <authorList>
            <person name="He C.Y."/>
            <person name="Keren R."/>
            <person name="Whittaker M."/>
            <person name="Farag I.F."/>
            <person name="Doudna J."/>
            <person name="Cate J.H.D."/>
            <person name="Banfield J.F."/>
        </authorList>
    </citation>
    <scope>NUCLEOTIDE SEQUENCE</scope>
    <source>
        <strain evidence="1">NC_groundwater_191_Ag_S-0.1um_45_8</strain>
    </source>
</reference>
<dbReference type="AlphaFoldDB" id="A0A9D6DQN2"/>
<gene>
    <name evidence="1" type="ORF">HYT38_00320</name>
</gene>
<sequence>MPGVIVVVLMLAFLLTAKPIKAETGFLDFQHEIPELMINSDSSGTLSSWHLEEHIIFHFDGFSPGGSADLPFSDQERFINILGRLKPNQYVFVQGLADNERWRDRASKEYDRLDLTLAWTRSQWAVETAQKYMPETEGRVRILMPSLERAGRGFNVHVAAYAPVVSGHAAETEKSWPRETLSWPNLSKGKETVSQENWREGGLRIGGGTGFRFVSAEGMNFSAPTLGLVLKRESIKVSLWGGLRPAGSRKDGLGGRTDALAGVEASWRREHVGLAAGLEGAWKTLNRSDEFLERAFGLYAGPQLFIGSEYDNFGFAAAANGQILNLNKFGRANPWWSPGWGLSAELQYVLD</sequence>
<protein>
    <submittedName>
        <fullName evidence="1">Uncharacterized protein</fullName>
    </submittedName>
</protein>